<dbReference type="STRING" id="13616.ENSMODP00000006429"/>
<dbReference type="Gene3D" id="2.130.10.10">
    <property type="entry name" value="YVTN repeat-like/Quinoprotein amine dehydrogenase"/>
    <property type="match status" value="1"/>
</dbReference>
<reference evidence="8" key="3">
    <citation type="submission" date="2025-09" db="UniProtKB">
        <authorList>
            <consortium name="Ensembl"/>
        </authorList>
    </citation>
    <scope>IDENTIFICATION</scope>
</reference>
<feature type="compositionally biased region" description="Polar residues" evidence="6">
    <location>
        <begin position="1"/>
        <end position="14"/>
    </location>
</feature>
<dbReference type="InterPro" id="IPR019775">
    <property type="entry name" value="WD40_repeat_CS"/>
</dbReference>
<dbReference type="PROSITE" id="PS00678">
    <property type="entry name" value="WD_REPEATS_1"/>
    <property type="match status" value="1"/>
</dbReference>
<dbReference type="GO" id="GO:0010997">
    <property type="term" value="F:anaphase-promoting complex binding"/>
    <property type="evidence" value="ECO:0000318"/>
    <property type="project" value="GO_Central"/>
</dbReference>
<feature type="domain" description="CDC20/Fizzy WD40" evidence="7">
    <location>
        <begin position="152"/>
        <end position="443"/>
    </location>
</feature>
<keyword evidence="9" id="KW-1185">Reference proteome</keyword>
<dbReference type="GO" id="GO:1990757">
    <property type="term" value="F:ubiquitin ligase activator activity"/>
    <property type="evidence" value="ECO:0000318"/>
    <property type="project" value="GO_Central"/>
</dbReference>
<evidence type="ECO:0000256" key="3">
    <source>
        <dbReference type="ARBA" id="ARBA00022737"/>
    </source>
</evidence>
<comment type="similarity">
    <text evidence="1">Belongs to the WD repeat CDC20/Fizzy family.</text>
</comment>
<proteinExistence type="inferred from homology"/>
<dbReference type="eggNOG" id="KOG0305">
    <property type="taxonomic scope" value="Eukaryota"/>
</dbReference>
<dbReference type="InterPro" id="IPR056150">
    <property type="entry name" value="WD40_CDC20-Fz"/>
</dbReference>
<evidence type="ECO:0000256" key="2">
    <source>
        <dbReference type="ARBA" id="ARBA00022574"/>
    </source>
</evidence>
<keyword evidence="4" id="KW-0131">Cell cycle</keyword>
<organism evidence="8 9">
    <name type="scientific">Monodelphis domestica</name>
    <name type="common">Gray short-tailed opossum</name>
    <dbReference type="NCBI Taxonomy" id="13616"/>
    <lineage>
        <taxon>Eukaryota</taxon>
        <taxon>Metazoa</taxon>
        <taxon>Chordata</taxon>
        <taxon>Craniata</taxon>
        <taxon>Vertebrata</taxon>
        <taxon>Euteleostomi</taxon>
        <taxon>Mammalia</taxon>
        <taxon>Metatheria</taxon>
        <taxon>Didelphimorphia</taxon>
        <taxon>Didelphidae</taxon>
        <taxon>Monodelphis</taxon>
    </lineage>
</organism>
<feature type="repeat" description="WD" evidence="5">
    <location>
        <begin position="412"/>
        <end position="445"/>
    </location>
</feature>
<dbReference type="GeneTree" id="ENSGT00950000183104"/>
<evidence type="ECO:0000256" key="1">
    <source>
        <dbReference type="ARBA" id="ARBA00006445"/>
    </source>
</evidence>
<protein>
    <recommendedName>
        <fullName evidence="7">CDC20/Fizzy WD40 domain-containing protein</fullName>
    </recommendedName>
</protein>
<keyword evidence="2 5" id="KW-0853">WD repeat</keyword>
<name>F6ZDC9_MONDO</name>
<evidence type="ECO:0000313" key="8">
    <source>
        <dbReference type="Ensembl" id="ENSMODP00000006429.3"/>
    </source>
</evidence>
<keyword evidence="3" id="KW-0677">Repeat</keyword>
<dbReference type="Proteomes" id="UP000002280">
    <property type="component" value="Chromosome X"/>
</dbReference>
<dbReference type="HOGENOM" id="CLU_014831_4_2_1"/>
<dbReference type="Pfam" id="PF24807">
    <property type="entry name" value="WD40_CDC20-Fz"/>
    <property type="match status" value="1"/>
</dbReference>
<dbReference type="Bgee" id="ENSMODG00000005221">
    <property type="expression patterns" value="Expressed in spermatocyte and 7 other cell types or tissues"/>
</dbReference>
<dbReference type="Ensembl" id="ENSMODT00000006564.3">
    <property type="protein sequence ID" value="ENSMODP00000006429.3"/>
    <property type="gene ID" value="ENSMODG00000005221.3"/>
</dbReference>
<dbReference type="InParanoid" id="F6ZDC9"/>
<dbReference type="PROSITE" id="PS50082">
    <property type="entry name" value="WD_REPEATS_2"/>
    <property type="match status" value="3"/>
</dbReference>
<feature type="repeat" description="WD" evidence="5">
    <location>
        <begin position="198"/>
        <end position="239"/>
    </location>
</feature>
<dbReference type="InterPro" id="IPR001680">
    <property type="entry name" value="WD40_rpt"/>
</dbReference>
<reference evidence="8 9" key="1">
    <citation type="journal article" date="2007" name="Nature">
        <title>Genome of the marsupial Monodelphis domestica reveals innovation in non-coding sequences.</title>
        <authorList>
            <person name="Mikkelsen T.S."/>
            <person name="Wakefield M.J."/>
            <person name="Aken B."/>
            <person name="Amemiya C.T."/>
            <person name="Chang J.L."/>
            <person name="Duke S."/>
            <person name="Garber M."/>
            <person name="Gentles A.J."/>
            <person name="Goodstadt L."/>
            <person name="Heger A."/>
            <person name="Jurka J."/>
            <person name="Kamal M."/>
            <person name="Mauceli E."/>
            <person name="Searle S.M."/>
            <person name="Sharpe T."/>
            <person name="Baker M.L."/>
            <person name="Batzer M.A."/>
            <person name="Benos P.V."/>
            <person name="Belov K."/>
            <person name="Clamp M."/>
            <person name="Cook A."/>
            <person name="Cuff J."/>
            <person name="Das R."/>
            <person name="Davidow L."/>
            <person name="Deakin J.E."/>
            <person name="Fazzari M.J."/>
            <person name="Glass J.L."/>
            <person name="Grabherr M."/>
            <person name="Greally J.M."/>
            <person name="Gu W."/>
            <person name="Hore T.A."/>
            <person name="Huttley G.A."/>
            <person name="Kleber M."/>
            <person name="Jirtle R.L."/>
            <person name="Koina E."/>
            <person name="Lee J.T."/>
            <person name="Mahony S."/>
            <person name="Marra M.A."/>
            <person name="Miller R.D."/>
            <person name="Nicholls R.D."/>
            <person name="Oda M."/>
            <person name="Papenfuss A.T."/>
            <person name="Parra Z.E."/>
            <person name="Pollock D.D."/>
            <person name="Ray D.A."/>
            <person name="Schein J.E."/>
            <person name="Speed T.P."/>
            <person name="Thompson K."/>
            <person name="VandeBerg J.L."/>
            <person name="Wade C.M."/>
            <person name="Walker J.A."/>
            <person name="Waters P.D."/>
            <person name="Webber C."/>
            <person name="Weidman J.R."/>
            <person name="Xie X."/>
            <person name="Zody M.C."/>
            <person name="Baldwin J."/>
            <person name="Abdouelleil A."/>
            <person name="Abdulkadir J."/>
            <person name="Abebe A."/>
            <person name="Abera B."/>
            <person name="Abreu J."/>
            <person name="Acer S.C."/>
            <person name="Aftuck L."/>
            <person name="Alexander A."/>
            <person name="An P."/>
            <person name="Anderson E."/>
            <person name="Anderson S."/>
            <person name="Arachi H."/>
            <person name="Azer M."/>
            <person name="Bachantsang P."/>
            <person name="Barry A."/>
            <person name="Bayul T."/>
            <person name="Berlin A."/>
            <person name="Bessette D."/>
            <person name="Bloom T."/>
            <person name="Bloom T."/>
            <person name="Boguslavskiy L."/>
            <person name="Bonnet C."/>
            <person name="Boukhgalter B."/>
            <person name="Bourzgui I."/>
            <person name="Brown A."/>
            <person name="Cahill P."/>
            <person name="Channer S."/>
            <person name="Cheshatsang Y."/>
            <person name="Chuda L."/>
            <person name="Citroen M."/>
            <person name="Collymore A."/>
            <person name="Cooke P."/>
            <person name="Costello M."/>
            <person name="D'Aco K."/>
            <person name="Daza R."/>
            <person name="De Haan G."/>
            <person name="DeGray S."/>
            <person name="DeMaso C."/>
            <person name="Dhargay N."/>
            <person name="Dooley K."/>
            <person name="Dooley E."/>
            <person name="Doricent M."/>
            <person name="Dorje P."/>
            <person name="Dorjee K."/>
            <person name="Dupes A."/>
            <person name="Elong R."/>
            <person name="Falk J."/>
            <person name="Farina A."/>
            <person name="Faro S."/>
            <person name="Ferguson D."/>
            <person name="Fisher S."/>
            <person name="Foley C.D."/>
            <person name="Franke A."/>
            <person name="Friedrich D."/>
            <person name="Gadbois L."/>
            <person name="Gearin G."/>
            <person name="Gearin C.R."/>
            <person name="Giannoukos G."/>
            <person name="Goode T."/>
            <person name="Graham J."/>
            <person name="Grandbois E."/>
            <person name="Grewal S."/>
            <person name="Gyaltsen K."/>
            <person name="Hafez N."/>
            <person name="Hagos B."/>
            <person name="Hall J."/>
            <person name="Henson C."/>
            <person name="Hollinger A."/>
            <person name="Honan T."/>
            <person name="Huard M.D."/>
            <person name="Hughes L."/>
            <person name="Hurhula B."/>
            <person name="Husby M.E."/>
            <person name="Kamat A."/>
            <person name="Kanga B."/>
            <person name="Kashin S."/>
            <person name="Khazanovich D."/>
            <person name="Kisner P."/>
            <person name="Lance K."/>
            <person name="Lara M."/>
            <person name="Lee W."/>
            <person name="Lennon N."/>
            <person name="Letendre F."/>
            <person name="LeVine R."/>
            <person name="Lipovsky A."/>
            <person name="Liu X."/>
            <person name="Liu J."/>
            <person name="Liu S."/>
            <person name="Lokyitsang T."/>
            <person name="Lokyitsang Y."/>
            <person name="Lubonja R."/>
            <person name="Lui A."/>
            <person name="MacDonald P."/>
            <person name="Magnisalis V."/>
            <person name="Maru K."/>
            <person name="Matthews C."/>
            <person name="McCusker W."/>
            <person name="McDonough S."/>
            <person name="Mehta T."/>
            <person name="Meldrim J."/>
            <person name="Meneus L."/>
            <person name="Mihai O."/>
            <person name="Mihalev A."/>
            <person name="Mihova T."/>
            <person name="Mittelman R."/>
            <person name="Mlenga V."/>
            <person name="Montmayeur A."/>
            <person name="Mulrain L."/>
            <person name="Navidi A."/>
            <person name="Naylor J."/>
            <person name="Negash T."/>
            <person name="Nguyen T."/>
            <person name="Nguyen N."/>
            <person name="Nicol R."/>
            <person name="Norbu C."/>
            <person name="Norbu N."/>
            <person name="Novod N."/>
            <person name="O'Neill B."/>
            <person name="Osman S."/>
            <person name="Markiewicz E."/>
            <person name="Oyono O.L."/>
            <person name="Patti C."/>
            <person name="Phunkhang P."/>
            <person name="Pierre F."/>
            <person name="Priest M."/>
            <person name="Raghuraman S."/>
            <person name="Rege F."/>
            <person name="Reyes R."/>
            <person name="Rise C."/>
            <person name="Rogov P."/>
            <person name="Ross K."/>
            <person name="Ryan E."/>
            <person name="Settipalli S."/>
            <person name="Shea T."/>
            <person name="Sherpa N."/>
            <person name="Shi L."/>
            <person name="Shih D."/>
            <person name="Sparrow T."/>
            <person name="Spaulding J."/>
            <person name="Stalker J."/>
            <person name="Stange-Thomann N."/>
            <person name="Stavropoulos S."/>
            <person name="Stone C."/>
            <person name="Strader C."/>
            <person name="Tesfaye S."/>
            <person name="Thomson T."/>
            <person name="Thoulutsang Y."/>
            <person name="Thoulutsang D."/>
            <person name="Topham K."/>
            <person name="Topping I."/>
            <person name="Tsamla T."/>
            <person name="Vassiliev H."/>
            <person name="Vo A."/>
            <person name="Wangchuk T."/>
            <person name="Wangdi T."/>
            <person name="Weiand M."/>
            <person name="Wilkinson J."/>
            <person name="Wilson A."/>
            <person name="Yadav S."/>
            <person name="Young G."/>
            <person name="Yu Q."/>
            <person name="Zembek L."/>
            <person name="Zhong D."/>
            <person name="Zimmer A."/>
            <person name="Zwirko Z."/>
            <person name="Jaffe D.B."/>
            <person name="Alvarez P."/>
            <person name="Brockman W."/>
            <person name="Butler J."/>
            <person name="Chin C."/>
            <person name="Gnerre S."/>
            <person name="MacCallum I."/>
            <person name="Graves J.A."/>
            <person name="Ponting C.P."/>
            <person name="Breen M."/>
            <person name="Samollow P.B."/>
            <person name="Lander E.S."/>
            <person name="Lindblad-Toh K."/>
        </authorList>
    </citation>
    <scope>NUCLEOTIDE SEQUENCE [LARGE SCALE GENOMIC DNA]</scope>
</reference>
<dbReference type="GO" id="GO:0005680">
    <property type="term" value="C:anaphase-promoting complex"/>
    <property type="evidence" value="ECO:0000318"/>
    <property type="project" value="GO_Central"/>
</dbReference>
<dbReference type="GO" id="GO:1905786">
    <property type="term" value="P:positive regulation of anaphase-promoting complex-dependent catabolic process"/>
    <property type="evidence" value="ECO:0000318"/>
    <property type="project" value="GO_Central"/>
</dbReference>
<feature type="repeat" description="WD" evidence="5">
    <location>
        <begin position="282"/>
        <end position="323"/>
    </location>
</feature>
<dbReference type="InterPro" id="IPR036322">
    <property type="entry name" value="WD40_repeat_dom_sf"/>
</dbReference>
<evidence type="ECO:0000313" key="9">
    <source>
        <dbReference type="Proteomes" id="UP000002280"/>
    </source>
</evidence>
<dbReference type="PANTHER" id="PTHR19918">
    <property type="entry name" value="CELL DIVISION CYCLE 20 CDC20 FIZZY -RELATED"/>
    <property type="match status" value="1"/>
</dbReference>
<dbReference type="InterPro" id="IPR015943">
    <property type="entry name" value="WD40/YVTN_repeat-like_dom_sf"/>
</dbReference>
<dbReference type="SMART" id="SM00320">
    <property type="entry name" value="WD40"/>
    <property type="match status" value="6"/>
</dbReference>
<dbReference type="SUPFAM" id="SSF50978">
    <property type="entry name" value="WD40 repeat-like"/>
    <property type="match status" value="1"/>
</dbReference>
<evidence type="ECO:0000259" key="7">
    <source>
        <dbReference type="Pfam" id="PF24807"/>
    </source>
</evidence>
<dbReference type="PANTHER" id="PTHR19918:SF1">
    <property type="entry name" value="FIZZY-RELATED PROTEIN HOMOLOG"/>
    <property type="match status" value="1"/>
</dbReference>
<sequence>MSWSLTEYGSSRSSPGKHGDRFIPSRSAANWDLKFHRTQDSEKSLKEKWPSRQATSGNSPIYSALLDNELLGVGIERVQNVKGRGQRLPQPCSPEKEDLFVYSPSTEGWWRPDAVRAASSHGMSSISSKSQALLASQKKTPKSISAKPFKILEAPELQDNFCLNLLDWSSLNIISVGLGTSVFLWHAATCQVVRVCDLSVEGDSVTSVCWSQRGILLAVGTQKGFVHVWDVVAERRVCVLNKHSSRVSVLAWNADQISSGSRDKLILQRDLRTRAMQSRRCLQGHSGEVCGLEWSTNRRLLASSGKDNTVVLWTPASPKPVQQHTGHKAAVKAIAWSPHQHGLLASGGCQADCAILFWNTLTNQILQSIHTGSQVGNLAWSRHTNELVSTHGSPENQIAIWKYPSLAQANKLTGHTCPVSHLTVSPDGQVIATGAADETLRLWEVFNKTHPSRPSESTLDLFTRIRTLDASGKEADANGLTSGC</sequence>
<dbReference type="PROSITE" id="PS50294">
    <property type="entry name" value="WD_REPEATS_REGION"/>
    <property type="match status" value="2"/>
</dbReference>
<evidence type="ECO:0000256" key="6">
    <source>
        <dbReference type="SAM" id="MobiDB-lite"/>
    </source>
</evidence>
<feature type="compositionally biased region" description="Basic and acidic residues" evidence="6">
    <location>
        <begin position="38"/>
        <end position="50"/>
    </location>
</feature>
<dbReference type="AlphaFoldDB" id="F6ZDC9"/>
<dbReference type="OMA" id="THRGHVQ"/>
<evidence type="ECO:0000256" key="4">
    <source>
        <dbReference type="ARBA" id="ARBA00023306"/>
    </source>
</evidence>
<feature type="region of interest" description="Disordered" evidence="6">
    <location>
        <begin position="38"/>
        <end position="58"/>
    </location>
</feature>
<feature type="region of interest" description="Disordered" evidence="6">
    <location>
        <begin position="1"/>
        <end position="23"/>
    </location>
</feature>
<reference evidence="8" key="2">
    <citation type="submission" date="2025-08" db="UniProtKB">
        <authorList>
            <consortium name="Ensembl"/>
        </authorList>
    </citation>
    <scope>IDENTIFICATION</scope>
</reference>
<accession>F6ZDC9</accession>
<dbReference type="GO" id="GO:0031145">
    <property type="term" value="P:anaphase-promoting complex-dependent catabolic process"/>
    <property type="evidence" value="ECO:0000318"/>
    <property type="project" value="GO_Central"/>
</dbReference>
<evidence type="ECO:0000256" key="5">
    <source>
        <dbReference type="PROSITE-ProRule" id="PRU00221"/>
    </source>
</evidence>
<dbReference type="InterPro" id="IPR033010">
    <property type="entry name" value="Cdc20/Fizzy"/>
</dbReference>